<comment type="caution">
    <text evidence="2">The sequence shown here is derived from an EMBL/GenBank/DDBJ whole genome shotgun (WGS) entry which is preliminary data.</text>
</comment>
<dbReference type="CDD" id="cd04186">
    <property type="entry name" value="GT_2_like_c"/>
    <property type="match status" value="1"/>
</dbReference>
<reference evidence="2 3" key="1">
    <citation type="submission" date="2017-10" db="EMBL/GenBank/DDBJ databases">
        <title>The draft genome sequence of Lewinella nigricans NBRC 102662.</title>
        <authorList>
            <person name="Wang K."/>
        </authorList>
    </citation>
    <scope>NUCLEOTIDE SEQUENCE [LARGE SCALE GENOMIC DNA]</scope>
    <source>
        <strain evidence="2 3">NBRC 102662</strain>
    </source>
</reference>
<accession>A0A2D0NF74</accession>
<dbReference type="InterPro" id="IPR001173">
    <property type="entry name" value="Glyco_trans_2-like"/>
</dbReference>
<proteinExistence type="predicted"/>
<organism evidence="2 3">
    <name type="scientific">Flavilitoribacter nigricans (strain ATCC 23147 / DSM 23189 / NBRC 102662 / NCIMB 1420 / SS-2)</name>
    <name type="common">Lewinella nigricans</name>
    <dbReference type="NCBI Taxonomy" id="1122177"/>
    <lineage>
        <taxon>Bacteria</taxon>
        <taxon>Pseudomonadati</taxon>
        <taxon>Bacteroidota</taxon>
        <taxon>Saprospiria</taxon>
        <taxon>Saprospirales</taxon>
        <taxon>Lewinellaceae</taxon>
        <taxon>Flavilitoribacter</taxon>
    </lineage>
</organism>
<dbReference type="PANTHER" id="PTHR43179:SF7">
    <property type="entry name" value="RHAMNOSYLTRANSFERASE WBBL"/>
    <property type="match status" value="1"/>
</dbReference>
<name>A0A2D0NF74_FLAN2</name>
<dbReference type="AlphaFoldDB" id="A0A2D0NF74"/>
<dbReference type="Gene3D" id="3.90.550.10">
    <property type="entry name" value="Spore Coat Polysaccharide Biosynthesis Protein SpsA, Chain A"/>
    <property type="match status" value="2"/>
</dbReference>
<evidence type="ECO:0000259" key="1">
    <source>
        <dbReference type="Pfam" id="PF00535"/>
    </source>
</evidence>
<feature type="domain" description="Glycosyltransferase 2-like" evidence="1">
    <location>
        <begin position="367"/>
        <end position="546"/>
    </location>
</feature>
<protein>
    <recommendedName>
        <fullName evidence="1">Glycosyltransferase 2-like domain-containing protein</fullName>
    </recommendedName>
</protein>
<dbReference type="PANTHER" id="PTHR43179">
    <property type="entry name" value="RHAMNOSYLTRANSFERASE WBBL"/>
    <property type="match status" value="1"/>
</dbReference>
<evidence type="ECO:0000313" key="3">
    <source>
        <dbReference type="Proteomes" id="UP000223913"/>
    </source>
</evidence>
<sequence length="648" mass="74180">MNIRQLFKLHNFRILFKAIRKEPPGLIWENFLKMLRRGRGQSAYTDKFLQHDEDLKVYLLDCRKEAGILKVIVWVLARNEIELPELSVGDLLLTAKADTFFKPELSAFFSEFSDFEQQGFLFQLPFNGIFSDLQLGLTDRKGHQVELPIGRFFAYDEAEPELAANSPDSSNIRLFTHQWASSGSGASIFNPEQFKADGAAYLLLHAQDTVLPPKLLLALQHFLSKHPETDIIYFDEDLLDPDGNFHSPSFKPAFSPEYLAADNYIGPNFCVSFRLAKQLNWFSALDLRSGGYHFLLRTMEITDRFARLPGIRLHRTEQGLVHYTRKEAAEIQVRTEHFAKRGIQLNPGLVPGSSEVLQPVQGTPKVSIIIPFKDQLDLLEQCIQSIFSRTRYPEYELLLISNNSREAKTYQFLETLQQTSPQVRWFRRDHPFNFSQLNNWAAQQAKGEFLLLLNNDVKVITSGWITRMLSYFADERVGAVGAKLLYPDHTVQHAGIVTGIGGIAGHTHKHYPDHFGGYNGRANKVQNVSACTAACLMLRTSVFESVGGFDEQQLPVAFNDVDLCLKIHEAGYRIVYTPFVKLYHYESISRGAEDTGEKRKRAKREIRFFRKKWRNFIQAGDPYYHPELSLRMGNFEDFRKLDGGGINH</sequence>
<dbReference type="Pfam" id="PF00535">
    <property type="entry name" value="Glycos_transf_2"/>
    <property type="match status" value="1"/>
</dbReference>
<gene>
    <name evidence="2" type="ORF">CRP01_12760</name>
</gene>
<evidence type="ECO:0000313" key="2">
    <source>
        <dbReference type="EMBL" id="PHN06433.1"/>
    </source>
</evidence>
<dbReference type="OrthoDB" id="597270at2"/>
<dbReference type="Proteomes" id="UP000223913">
    <property type="component" value="Unassembled WGS sequence"/>
</dbReference>
<dbReference type="EMBL" id="PDUD01000018">
    <property type="protein sequence ID" value="PHN06433.1"/>
    <property type="molecule type" value="Genomic_DNA"/>
</dbReference>
<keyword evidence="3" id="KW-1185">Reference proteome</keyword>
<dbReference type="InterPro" id="IPR029044">
    <property type="entry name" value="Nucleotide-diphossugar_trans"/>
</dbReference>
<dbReference type="SUPFAM" id="SSF53448">
    <property type="entry name" value="Nucleotide-diphospho-sugar transferases"/>
    <property type="match status" value="2"/>
</dbReference>